<keyword evidence="3 5" id="KW-1133">Transmembrane helix</keyword>
<dbReference type="InterPro" id="IPR010920">
    <property type="entry name" value="LSM_dom_sf"/>
</dbReference>
<feature type="transmembrane region" description="Helical" evidence="5">
    <location>
        <begin position="136"/>
        <end position="153"/>
    </location>
</feature>
<evidence type="ECO:0000313" key="7">
    <source>
        <dbReference type="EMBL" id="AFC87069.1"/>
    </source>
</evidence>
<dbReference type="AlphaFoldDB" id="H8KZK9"/>
<dbReference type="HOGENOM" id="CLU_045354_1_0_6"/>
<feature type="transmembrane region" description="Helical" evidence="5">
    <location>
        <begin position="96"/>
        <end position="115"/>
    </location>
</feature>
<dbReference type="Pfam" id="PF00924">
    <property type="entry name" value="MS_channel_2nd"/>
    <property type="match status" value="1"/>
</dbReference>
<evidence type="ECO:0000256" key="3">
    <source>
        <dbReference type="ARBA" id="ARBA00022989"/>
    </source>
</evidence>
<evidence type="ECO:0000256" key="4">
    <source>
        <dbReference type="ARBA" id="ARBA00023136"/>
    </source>
</evidence>
<dbReference type="InterPro" id="IPR023408">
    <property type="entry name" value="MscS_beta-dom_sf"/>
</dbReference>
<organism evidence="7 8">
    <name type="scientific">Frateuria aurantia (strain ATCC 33424 / DSM 6220 / KCTC 2777 / LMG 1558 / NBRC 3245 / NCIMB 13370)</name>
    <name type="common">Acetobacter aurantius</name>
    <dbReference type="NCBI Taxonomy" id="767434"/>
    <lineage>
        <taxon>Bacteria</taxon>
        <taxon>Pseudomonadati</taxon>
        <taxon>Pseudomonadota</taxon>
        <taxon>Gammaproteobacteria</taxon>
        <taxon>Lysobacterales</taxon>
        <taxon>Rhodanobacteraceae</taxon>
        <taxon>Frateuria</taxon>
    </lineage>
</organism>
<dbReference type="PANTHER" id="PTHR30414">
    <property type="entry name" value="MINICONDUCTANCE MECHANOSENSITIVE CHANNEL YBDG"/>
    <property type="match status" value="1"/>
</dbReference>
<dbReference type="KEGG" id="fau:Fraau_2727"/>
<dbReference type="RefSeq" id="WP_014404072.1">
    <property type="nucleotide sequence ID" value="NC_017033.1"/>
</dbReference>
<dbReference type="eggNOG" id="COG0668">
    <property type="taxonomic scope" value="Bacteria"/>
</dbReference>
<dbReference type="EMBL" id="CP003350">
    <property type="protein sequence ID" value="AFC87069.1"/>
    <property type="molecule type" value="Genomic_DNA"/>
</dbReference>
<dbReference type="STRING" id="767434.Fraau_2727"/>
<evidence type="ECO:0000256" key="1">
    <source>
        <dbReference type="ARBA" id="ARBA00004370"/>
    </source>
</evidence>
<evidence type="ECO:0000313" key="8">
    <source>
        <dbReference type="Proteomes" id="UP000005234"/>
    </source>
</evidence>
<dbReference type="GO" id="GO:0008381">
    <property type="term" value="F:mechanosensitive monoatomic ion channel activity"/>
    <property type="evidence" value="ECO:0007669"/>
    <property type="project" value="InterPro"/>
</dbReference>
<feature type="transmembrane region" description="Helical" evidence="5">
    <location>
        <begin position="159"/>
        <end position="176"/>
    </location>
</feature>
<proteinExistence type="predicted"/>
<dbReference type="OrthoDB" id="9775207at2"/>
<feature type="transmembrane region" description="Helical" evidence="5">
    <location>
        <begin position="15"/>
        <end position="37"/>
    </location>
</feature>
<reference evidence="7" key="1">
    <citation type="submission" date="2012-02" db="EMBL/GenBank/DDBJ databases">
        <title>The complete genome of Frateuria aurantia DSM 6220.</title>
        <authorList>
            <consortium name="US DOE Joint Genome Institute (JGI-PGF)"/>
            <person name="Lucas S."/>
            <person name="Copeland A."/>
            <person name="Lapidus A."/>
            <person name="Glavina del Rio T."/>
            <person name="Dalin E."/>
            <person name="Tice H."/>
            <person name="Bruce D."/>
            <person name="Goodwin L."/>
            <person name="Pitluck S."/>
            <person name="Peters L."/>
            <person name="Ovchinnikova G."/>
            <person name="Teshima H."/>
            <person name="Kyrpides N."/>
            <person name="Mavromatis K."/>
            <person name="Ivanova N."/>
            <person name="Brettin T."/>
            <person name="Detter J.C."/>
            <person name="Han C."/>
            <person name="Larimer F."/>
            <person name="Land M."/>
            <person name="Hauser L."/>
            <person name="Markowitz V."/>
            <person name="Cheng J.-F."/>
            <person name="Hugenholtz P."/>
            <person name="Woyke T."/>
            <person name="Wu D."/>
            <person name="Brambilla E."/>
            <person name="Klenk H.-P."/>
            <person name="Eisen J.A."/>
        </authorList>
    </citation>
    <scope>NUCLEOTIDE SEQUENCE</scope>
    <source>
        <strain evidence="7">DSM 6220</strain>
    </source>
</reference>
<dbReference type="GO" id="GO:0071470">
    <property type="term" value="P:cellular response to osmotic stress"/>
    <property type="evidence" value="ECO:0007669"/>
    <property type="project" value="InterPro"/>
</dbReference>
<keyword evidence="8" id="KW-1185">Reference proteome</keyword>
<dbReference type="Gene3D" id="2.30.30.60">
    <property type="match status" value="1"/>
</dbReference>
<dbReference type="InterPro" id="IPR030192">
    <property type="entry name" value="YbdG"/>
</dbReference>
<evidence type="ECO:0000256" key="5">
    <source>
        <dbReference type="SAM" id="Phobius"/>
    </source>
</evidence>
<comment type="subcellular location">
    <subcellularLocation>
        <location evidence="1">Membrane</location>
    </subcellularLocation>
</comment>
<dbReference type="GO" id="GO:0005886">
    <property type="term" value="C:plasma membrane"/>
    <property type="evidence" value="ECO:0007669"/>
    <property type="project" value="TreeGrafter"/>
</dbReference>
<evidence type="ECO:0000259" key="6">
    <source>
        <dbReference type="Pfam" id="PF00924"/>
    </source>
</evidence>
<dbReference type="PANTHER" id="PTHR30414:SF0">
    <property type="entry name" value="MINICONDUCTANCE MECHANOSENSITIVE CHANNEL YBDG"/>
    <property type="match status" value="1"/>
</dbReference>
<keyword evidence="4 5" id="KW-0472">Membrane</keyword>
<dbReference type="SUPFAM" id="SSF50182">
    <property type="entry name" value="Sm-like ribonucleoproteins"/>
    <property type="match status" value="1"/>
</dbReference>
<name>H8KZK9_FRAAD</name>
<protein>
    <submittedName>
        <fullName evidence="7">Small-conductance mechanosensitive channel</fullName>
    </submittedName>
</protein>
<dbReference type="InterPro" id="IPR006685">
    <property type="entry name" value="MscS_channel_2nd"/>
</dbReference>
<gene>
    <name evidence="7" type="ordered locus">Fraau_2727</name>
</gene>
<sequence length="408" mass="44474">MNLEHYLPVNGGLRASILVAGLFLGAWLIGLLVQWIVQRVLHTLALRTRWVWDDVLLDHGVARWLARAVPPMIIQYGIVLIPGVPDRYDEGIARLAEAWLVFCMGMAVSSLLSGLDQLYRQGGPVQRQSLKGLVQLARLVVMIFTGLVIVGVVTGRQIGLLLSGLGAMSAVLLLVFKDTILGFVAGVQLSTNDMLRVGDWITLPAAGADGHVLDIGLHAVKVRNFDQTIVTIPTWKLMSESYQNWRGMVEAGGRRIKRALLLDASSVTELTPEAAAGIWPGEAATAYLQGQLPGLPDGRSGAGWQATNLGLFRTYARDYLERHPRIRQDLAVVVRQLPISGEGLPLELWCFTQETALAGYEAVQSDIFEHLLIQLPRFGLRLYQQPAGTDLRAIGAGMREAATTVPGA</sequence>
<keyword evidence="2 5" id="KW-0812">Transmembrane</keyword>
<dbReference type="Proteomes" id="UP000005234">
    <property type="component" value="Chromosome"/>
</dbReference>
<accession>H8KZK9</accession>
<feature type="domain" description="Mechanosensitive ion channel MscS" evidence="6">
    <location>
        <begin position="178"/>
        <end position="246"/>
    </location>
</feature>
<evidence type="ECO:0000256" key="2">
    <source>
        <dbReference type="ARBA" id="ARBA00022692"/>
    </source>
</evidence>